<dbReference type="EMBL" id="CP144750">
    <property type="protein sequence ID" value="WVZ82229.1"/>
    <property type="molecule type" value="Genomic_DNA"/>
</dbReference>
<dbReference type="AlphaFoldDB" id="A0AAQ3TY13"/>
<keyword evidence="2" id="KW-1185">Reference proteome</keyword>
<organism evidence="1 2">
    <name type="scientific">Paspalum notatum var. saurae</name>
    <dbReference type="NCBI Taxonomy" id="547442"/>
    <lineage>
        <taxon>Eukaryota</taxon>
        <taxon>Viridiplantae</taxon>
        <taxon>Streptophyta</taxon>
        <taxon>Embryophyta</taxon>
        <taxon>Tracheophyta</taxon>
        <taxon>Spermatophyta</taxon>
        <taxon>Magnoliopsida</taxon>
        <taxon>Liliopsida</taxon>
        <taxon>Poales</taxon>
        <taxon>Poaceae</taxon>
        <taxon>PACMAD clade</taxon>
        <taxon>Panicoideae</taxon>
        <taxon>Andropogonodae</taxon>
        <taxon>Paspaleae</taxon>
        <taxon>Paspalinae</taxon>
        <taxon>Paspalum</taxon>
    </lineage>
</organism>
<protein>
    <submittedName>
        <fullName evidence="1">Uncharacterized protein</fullName>
    </submittedName>
</protein>
<sequence>MRNLKVRVRDIGERRVEALMSPQWAASTNSRRANSAVAVGAAGWSSVTNKAAMTSLASSASGG</sequence>
<gene>
    <name evidence="1" type="ORF">U9M48_029515</name>
</gene>
<reference evidence="1 2" key="1">
    <citation type="submission" date="2024-02" db="EMBL/GenBank/DDBJ databases">
        <title>High-quality chromosome-scale genome assembly of Pensacola bahiagrass (Paspalum notatum Flugge var. saurae).</title>
        <authorList>
            <person name="Vega J.M."/>
            <person name="Podio M."/>
            <person name="Orjuela J."/>
            <person name="Siena L.A."/>
            <person name="Pessino S.C."/>
            <person name="Combes M.C."/>
            <person name="Mariac C."/>
            <person name="Albertini E."/>
            <person name="Pupilli F."/>
            <person name="Ortiz J.P.A."/>
            <person name="Leblanc O."/>
        </authorList>
    </citation>
    <scope>NUCLEOTIDE SEQUENCE [LARGE SCALE GENOMIC DNA]</scope>
    <source>
        <strain evidence="1">R1</strain>
        <tissue evidence="1">Leaf</tissue>
    </source>
</reference>
<accession>A0AAQ3TY13</accession>
<proteinExistence type="predicted"/>
<dbReference type="Proteomes" id="UP001341281">
    <property type="component" value="Chromosome 06"/>
</dbReference>
<evidence type="ECO:0000313" key="1">
    <source>
        <dbReference type="EMBL" id="WVZ82229.1"/>
    </source>
</evidence>
<name>A0AAQ3TY13_PASNO</name>
<evidence type="ECO:0000313" key="2">
    <source>
        <dbReference type="Proteomes" id="UP001341281"/>
    </source>
</evidence>